<dbReference type="Proteomes" id="UP000219259">
    <property type="component" value="Unassembled WGS sequence"/>
</dbReference>
<dbReference type="EMBL" id="NSLJ01000021">
    <property type="protein sequence ID" value="PDP43382.1"/>
    <property type="molecule type" value="Genomic_DNA"/>
</dbReference>
<evidence type="ECO:0000259" key="3">
    <source>
        <dbReference type="Pfam" id="PF22335"/>
    </source>
</evidence>
<dbReference type="InterPro" id="IPR054767">
    <property type="entry name" value="Cas10-Cmr2_palm2"/>
</dbReference>
<sequence length="521" mass="59497">MEKKTKYLYGAAVQGIQGFIFQTNKLREIVGASELVEEICTDMFVDLFPKVGVKYEDENCILHAAGNIKYIFDNEDECNKIVRVFPKMVAEFASGITASQAVVKMEREFSEFKDAVGELEKRLRVQRNKLMRSATLGLMGIQRSRQTGLPVVLKPNDKGKNDLIDASTWAKLYEIDKKNNQVRKKTNLSLCKKAFCKTDEEKELLKHEQVAYDIEKITKNNDWIAIIHADGNGLGQIVQAIETDTQKFKKFSESLDKATQAAAVKAYDSVKGRFDKSKFIPIRPIVLGGDDFTVICRADLALDYATEFIKQFEEKTKFVVEYKDKLGFNHLTACAGIAYIKSSFPFYYGYALAEALCSKAKEDAKKDLEDGELAQSCLMFHKVQDSFTEDWDAIVKRELTPQEKISFEFGPYYVKEKKDETKWLVSDLTEKTKQFEGKEGNAVKSHLRNWISLLHDNPDMAVQKLERLKSMLPNNEIGNKLLKMVKDVTDNQCKRGDDKIVYPVYDILTIHTINTQKTKEE</sequence>
<dbReference type="GO" id="GO:0000166">
    <property type="term" value="F:nucleotide binding"/>
    <property type="evidence" value="ECO:0007669"/>
    <property type="project" value="UniProtKB-KW"/>
</dbReference>
<proteinExistence type="predicted"/>
<keyword evidence="2" id="KW-0051">Antiviral defense</keyword>
<evidence type="ECO:0000313" key="4">
    <source>
        <dbReference type="EMBL" id="PDP43382.1"/>
    </source>
</evidence>
<evidence type="ECO:0000313" key="5">
    <source>
        <dbReference type="Proteomes" id="UP000219259"/>
    </source>
</evidence>
<accession>A0A2A6E728</accession>
<feature type="domain" description="Cas10/Cmr2 second palm" evidence="3">
    <location>
        <begin position="224"/>
        <end position="367"/>
    </location>
</feature>
<dbReference type="GO" id="GO:0051607">
    <property type="term" value="P:defense response to virus"/>
    <property type="evidence" value="ECO:0007669"/>
    <property type="project" value="UniProtKB-KW"/>
</dbReference>
<protein>
    <submittedName>
        <fullName evidence="4">CRISPR-associated protein</fullName>
    </submittedName>
</protein>
<dbReference type="InterPro" id="IPR043128">
    <property type="entry name" value="Rev_trsase/Diguanyl_cyclase"/>
</dbReference>
<organism evidence="4 5">
    <name type="scientific">Tannerella forsythia</name>
    <name type="common">Bacteroides forsythus</name>
    <dbReference type="NCBI Taxonomy" id="28112"/>
    <lineage>
        <taxon>Bacteria</taxon>
        <taxon>Pseudomonadati</taxon>
        <taxon>Bacteroidota</taxon>
        <taxon>Bacteroidia</taxon>
        <taxon>Bacteroidales</taxon>
        <taxon>Tannerellaceae</taxon>
        <taxon>Tannerella</taxon>
    </lineage>
</organism>
<gene>
    <name evidence="4" type="ORF">CLI86_08830</name>
</gene>
<dbReference type="Gene3D" id="3.30.70.270">
    <property type="match status" value="1"/>
</dbReference>
<dbReference type="AlphaFoldDB" id="A0A2A6E728"/>
<dbReference type="Pfam" id="PF22335">
    <property type="entry name" value="Cas10-Cmr2_palm2"/>
    <property type="match status" value="1"/>
</dbReference>
<dbReference type="RefSeq" id="WP_097531368.1">
    <property type="nucleotide sequence ID" value="NZ_NSLJ01000021.1"/>
</dbReference>
<comment type="caution">
    <text evidence="4">The sequence shown here is derived from an EMBL/GenBank/DDBJ whole genome shotgun (WGS) entry which is preliminary data.</text>
</comment>
<reference evidence="4 5" key="1">
    <citation type="submission" date="2017-09" db="EMBL/GenBank/DDBJ databases">
        <title>Phase variable restriction modification systems are present in the genome sequences of periodontal pathogens Prevotella intermedia, Tannerella forsythia and Porphyromonas gingivalis.</title>
        <authorList>
            <person name="Haigh R.D."/>
            <person name="Crawford L."/>
            <person name="Ralph J."/>
            <person name="Wanford J."/>
            <person name="Vartoukian S.R."/>
            <person name="Hijazib K."/>
            <person name="Wade W."/>
            <person name="Oggioni M.R."/>
        </authorList>
    </citation>
    <scope>NUCLEOTIDE SEQUENCE [LARGE SCALE GENOMIC DNA]</scope>
    <source>
        <strain evidence="4 5">WW11663</strain>
    </source>
</reference>
<evidence type="ECO:0000256" key="1">
    <source>
        <dbReference type="ARBA" id="ARBA00022741"/>
    </source>
</evidence>
<keyword evidence="1" id="KW-0547">Nucleotide-binding</keyword>
<evidence type="ECO:0000256" key="2">
    <source>
        <dbReference type="ARBA" id="ARBA00023118"/>
    </source>
</evidence>
<name>A0A2A6E728_TANFO</name>